<evidence type="ECO:0000256" key="2">
    <source>
        <dbReference type="ARBA" id="ARBA00022714"/>
    </source>
</evidence>
<proteinExistence type="inferred from homology"/>
<keyword evidence="2" id="KW-0001">2Fe-2S</keyword>
<keyword evidence="5" id="KW-0411">Iron-sulfur</keyword>
<reference evidence="10" key="1">
    <citation type="submission" date="2018-11" db="EMBL/GenBank/DDBJ databases">
        <authorList>
            <person name="Grassa J C."/>
        </authorList>
    </citation>
    <scope>NUCLEOTIDE SEQUENCE [LARGE SCALE GENOMIC DNA]</scope>
</reference>
<name>A0A803NMB2_CANSA</name>
<keyword evidence="4" id="KW-0408">Iron</keyword>
<dbReference type="InterPro" id="IPR001055">
    <property type="entry name" value="Adrenodoxin-like"/>
</dbReference>
<feature type="chain" id="PRO_5031371954" description="2Fe-2S ferredoxin-type domain-containing protein" evidence="8">
    <location>
        <begin position="22"/>
        <end position="315"/>
    </location>
</feature>
<keyword evidence="3" id="KW-0479">Metal-binding</keyword>
<dbReference type="GO" id="GO:0051537">
    <property type="term" value="F:2 iron, 2 sulfur cluster binding"/>
    <property type="evidence" value="ECO:0007669"/>
    <property type="project" value="UniProtKB-KW"/>
</dbReference>
<dbReference type="GO" id="GO:0046872">
    <property type="term" value="F:metal ion binding"/>
    <property type="evidence" value="ECO:0007669"/>
    <property type="project" value="UniProtKB-KW"/>
</dbReference>
<evidence type="ECO:0000256" key="6">
    <source>
        <dbReference type="ARBA" id="ARBA00034078"/>
    </source>
</evidence>
<evidence type="ECO:0000256" key="1">
    <source>
        <dbReference type="ARBA" id="ARBA00010914"/>
    </source>
</evidence>
<feature type="region of interest" description="Disordered" evidence="7">
    <location>
        <begin position="187"/>
        <end position="216"/>
    </location>
</feature>
<dbReference type="EMBL" id="UZAU01000078">
    <property type="status" value="NOT_ANNOTATED_CDS"/>
    <property type="molecule type" value="Genomic_DNA"/>
</dbReference>
<keyword evidence="8" id="KW-0732">Signal</keyword>
<dbReference type="InterPro" id="IPR001041">
    <property type="entry name" value="2Fe-2S_ferredoxin-type"/>
</dbReference>
<evidence type="ECO:0000259" key="9">
    <source>
        <dbReference type="Pfam" id="PF00111"/>
    </source>
</evidence>
<dbReference type="EnsemblPlants" id="evm.model.01.2707">
    <property type="protein sequence ID" value="cds.evm.model.01.2707"/>
    <property type="gene ID" value="evm.TU.01.2707"/>
</dbReference>
<dbReference type="InterPro" id="IPR036010">
    <property type="entry name" value="2Fe-2S_ferredoxin-like_sf"/>
</dbReference>
<dbReference type="PANTHER" id="PTHR23426:SF65">
    <property type="entry name" value="FERREDOXIN-2, MITOCHONDRIAL"/>
    <property type="match status" value="1"/>
</dbReference>
<dbReference type="GO" id="GO:0140647">
    <property type="term" value="P:P450-containing electron transport chain"/>
    <property type="evidence" value="ECO:0007669"/>
    <property type="project" value="InterPro"/>
</dbReference>
<dbReference type="Proteomes" id="UP000596661">
    <property type="component" value="Chromosome 1"/>
</dbReference>
<reference evidence="10" key="2">
    <citation type="submission" date="2021-03" db="UniProtKB">
        <authorList>
            <consortium name="EnsemblPlants"/>
        </authorList>
    </citation>
    <scope>IDENTIFICATION</scope>
</reference>
<feature type="signal peptide" evidence="8">
    <location>
        <begin position="1"/>
        <end position="21"/>
    </location>
</feature>
<dbReference type="SUPFAM" id="SSF54292">
    <property type="entry name" value="2Fe-2S ferredoxin-like"/>
    <property type="match status" value="1"/>
</dbReference>
<evidence type="ECO:0000256" key="4">
    <source>
        <dbReference type="ARBA" id="ARBA00023004"/>
    </source>
</evidence>
<protein>
    <recommendedName>
        <fullName evidence="9">2Fe-2S ferredoxin-type domain-containing protein</fullName>
    </recommendedName>
</protein>
<evidence type="ECO:0000256" key="3">
    <source>
        <dbReference type="ARBA" id="ARBA00022723"/>
    </source>
</evidence>
<keyword evidence="11" id="KW-1185">Reference proteome</keyword>
<organism evidence="10 11">
    <name type="scientific">Cannabis sativa</name>
    <name type="common">Hemp</name>
    <name type="synonym">Marijuana</name>
    <dbReference type="NCBI Taxonomy" id="3483"/>
    <lineage>
        <taxon>Eukaryota</taxon>
        <taxon>Viridiplantae</taxon>
        <taxon>Streptophyta</taxon>
        <taxon>Embryophyta</taxon>
        <taxon>Tracheophyta</taxon>
        <taxon>Spermatophyta</taxon>
        <taxon>Magnoliopsida</taxon>
        <taxon>eudicotyledons</taxon>
        <taxon>Gunneridae</taxon>
        <taxon>Pentapetalae</taxon>
        <taxon>rosids</taxon>
        <taxon>fabids</taxon>
        <taxon>Rosales</taxon>
        <taxon>Cannabaceae</taxon>
        <taxon>Cannabis</taxon>
    </lineage>
</organism>
<comment type="cofactor">
    <cofactor evidence="6">
        <name>[2Fe-2S] cluster</name>
        <dbReference type="ChEBI" id="CHEBI:190135"/>
    </cofactor>
</comment>
<dbReference type="PANTHER" id="PTHR23426">
    <property type="entry name" value="FERREDOXIN/ADRENODOXIN"/>
    <property type="match status" value="1"/>
</dbReference>
<evidence type="ECO:0000256" key="5">
    <source>
        <dbReference type="ARBA" id="ARBA00023014"/>
    </source>
</evidence>
<evidence type="ECO:0000313" key="10">
    <source>
        <dbReference type="EnsemblPlants" id="cds.evm.model.01.2707"/>
    </source>
</evidence>
<sequence length="315" mass="34382">MKGAPRMFLPLLFRLLRLEEGGVSVIYGECGNAVVMAGGDVVKESVEGGSGEMRFCVVVGANGGREMPKAGNDGSYPVERAKEISGEKLLRNIMADNKIQLYATYGKVMNCGGGGSCGTCIVEILDGKDLLNERTNTELKYLKKKPESWRLACQTIVGNKENSGKWPPLLSLFLPLGASRRPVDSQAQTLSSLSFSRDPAPSAPLGDPDWQPRPNHAGHGWDRDFMVISNHSGHNLSIFLAAHLDREKGKAMSNCGLDGSIAITVEKSSRDSSSSLGEKNRVEREDERDGIRVRVISFRQKAVEGQYMWTVYCVT</sequence>
<dbReference type="AlphaFoldDB" id="A0A803NMB2"/>
<dbReference type="InterPro" id="IPR012675">
    <property type="entry name" value="Beta-grasp_dom_sf"/>
</dbReference>
<dbReference type="Pfam" id="PF00111">
    <property type="entry name" value="Fer2"/>
    <property type="match status" value="1"/>
</dbReference>
<evidence type="ECO:0000313" key="11">
    <source>
        <dbReference type="Proteomes" id="UP000596661"/>
    </source>
</evidence>
<feature type="domain" description="2Fe-2S ferredoxin-type" evidence="9">
    <location>
        <begin position="109"/>
        <end position="157"/>
    </location>
</feature>
<dbReference type="GO" id="GO:0009055">
    <property type="term" value="F:electron transfer activity"/>
    <property type="evidence" value="ECO:0007669"/>
    <property type="project" value="TreeGrafter"/>
</dbReference>
<evidence type="ECO:0000256" key="7">
    <source>
        <dbReference type="SAM" id="MobiDB-lite"/>
    </source>
</evidence>
<comment type="similarity">
    <text evidence="1">Belongs to the adrenodoxin/putidaredoxin family.</text>
</comment>
<accession>A0A803NMB2</accession>
<dbReference type="GO" id="GO:0005739">
    <property type="term" value="C:mitochondrion"/>
    <property type="evidence" value="ECO:0007669"/>
    <property type="project" value="TreeGrafter"/>
</dbReference>
<dbReference type="Gramene" id="evm.model.01.2707">
    <property type="protein sequence ID" value="cds.evm.model.01.2707"/>
    <property type="gene ID" value="evm.TU.01.2707"/>
</dbReference>
<dbReference type="Gene3D" id="3.10.20.30">
    <property type="match status" value="1"/>
</dbReference>
<evidence type="ECO:0000256" key="8">
    <source>
        <dbReference type="SAM" id="SignalP"/>
    </source>
</evidence>